<keyword evidence="3" id="KW-1185">Reference proteome</keyword>
<dbReference type="InterPro" id="IPR040799">
    <property type="entry name" value="ComR_TPR"/>
</dbReference>
<evidence type="ECO:0000259" key="1">
    <source>
        <dbReference type="PROSITE" id="PS50943"/>
    </source>
</evidence>
<dbReference type="Pfam" id="PF18710">
    <property type="entry name" value="ComR_TPR"/>
    <property type="match status" value="1"/>
</dbReference>
<dbReference type="PROSITE" id="PS50943">
    <property type="entry name" value="HTH_CROC1"/>
    <property type="match status" value="1"/>
</dbReference>
<dbReference type="SUPFAM" id="SSF47413">
    <property type="entry name" value="lambda repressor-like DNA-binding domains"/>
    <property type="match status" value="1"/>
</dbReference>
<gene>
    <name evidence="2" type="ORF">ABID28_000413</name>
</gene>
<reference evidence="2 3" key="1">
    <citation type="submission" date="2024-06" db="EMBL/GenBank/DDBJ databases">
        <title>Genomic Encyclopedia of Type Strains, Phase IV (KMG-IV): sequencing the most valuable type-strain genomes for metagenomic binning, comparative biology and taxonomic classification.</title>
        <authorList>
            <person name="Goeker M."/>
        </authorList>
    </citation>
    <scope>NUCLEOTIDE SEQUENCE [LARGE SCALE GENOMIC DNA]</scope>
    <source>
        <strain evidence="2 3">DSM 28302</strain>
    </source>
</reference>
<dbReference type="RefSeq" id="WP_354367625.1">
    <property type="nucleotide sequence ID" value="NZ_JBEPLN010000004.1"/>
</dbReference>
<organism evidence="2 3">
    <name type="scientific">Streptococcus porcorum</name>
    <dbReference type="NCBI Taxonomy" id="701526"/>
    <lineage>
        <taxon>Bacteria</taxon>
        <taxon>Bacillati</taxon>
        <taxon>Bacillota</taxon>
        <taxon>Bacilli</taxon>
        <taxon>Lactobacillales</taxon>
        <taxon>Streptococcaceae</taxon>
        <taxon>Streptococcus</taxon>
    </lineage>
</organism>
<comment type="caution">
    <text evidence="2">The sequence shown here is derived from an EMBL/GenBank/DDBJ whole genome shotgun (WGS) entry which is preliminary data.</text>
</comment>
<protein>
    <submittedName>
        <fullName evidence="2">Transcriptional regulator with XRE-family HTH domain</fullName>
    </submittedName>
</protein>
<dbReference type="SMART" id="SM00530">
    <property type="entry name" value="HTH_XRE"/>
    <property type="match status" value="1"/>
</dbReference>
<evidence type="ECO:0000313" key="2">
    <source>
        <dbReference type="EMBL" id="MET3633780.1"/>
    </source>
</evidence>
<dbReference type="Gene3D" id="1.10.260.40">
    <property type="entry name" value="lambda repressor-like DNA-binding domains"/>
    <property type="match status" value="1"/>
</dbReference>
<dbReference type="CDD" id="cd00093">
    <property type="entry name" value="HTH_XRE"/>
    <property type="match status" value="1"/>
</dbReference>
<sequence length="301" mass="34899">MMDTLKKRLGRRIREAREKSSLSREQLCRDESQLTVRQLARIELGQSLPSIVKLKYISDTLEMDMVDLLEGDNLTIPESYFELKYKLLKFPSYGDSERMQQKSELITSIYDTYLDILPEDELFTLELLENIQEHRITGNSVEAEVIFEDYFSQLLTKQHYQLNDLLLSSYYLMQSGQNSKKQADIKLIIDTILAQPLKASDEYSFALLGAMSSVAVYYVLMEKFEDIGNLTEKMNTIIDWTGQHSLKPVVLMLEAKYHLKVVQDKLKAEELYKLGIFLAKTFGDQVLEKKISQEMKNDLTT</sequence>
<proteinExistence type="predicted"/>
<dbReference type="InterPro" id="IPR010982">
    <property type="entry name" value="Lambda_DNA-bd_dom_sf"/>
</dbReference>
<name>A0ABV2JDD7_9STRE</name>
<accession>A0ABV2JDD7</accession>
<dbReference type="InterPro" id="IPR001387">
    <property type="entry name" value="Cro/C1-type_HTH"/>
</dbReference>
<feature type="domain" description="HTH cro/C1-type" evidence="1">
    <location>
        <begin position="13"/>
        <end position="68"/>
    </location>
</feature>
<dbReference type="Proteomes" id="UP001549037">
    <property type="component" value="Unassembled WGS sequence"/>
</dbReference>
<evidence type="ECO:0000313" key="3">
    <source>
        <dbReference type="Proteomes" id="UP001549037"/>
    </source>
</evidence>
<dbReference type="EMBL" id="JBEPLN010000004">
    <property type="protein sequence ID" value="MET3633780.1"/>
    <property type="molecule type" value="Genomic_DNA"/>
</dbReference>